<accession>A0ABQ6LFJ5</accession>
<dbReference type="PANTHER" id="PTHR43757:SF2">
    <property type="entry name" value="AMINOMETHYLTRANSFERASE, MITOCHONDRIAL"/>
    <property type="match status" value="1"/>
</dbReference>
<feature type="domain" description="Aminomethyltransferase C-terminal" evidence="4">
    <location>
        <begin position="920"/>
        <end position="1006"/>
    </location>
</feature>
<dbReference type="NCBIfam" id="TIGR01372">
    <property type="entry name" value="soxA"/>
    <property type="match status" value="1"/>
</dbReference>
<dbReference type="Gene3D" id="1.10.10.1100">
    <property type="entry name" value="BFD-like [2Fe-2S]-binding domain"/>
    <property type="match status" value="1"/>
</dbReference>
<dbReference type="Gene3D" id="3.50.50.60">
    <property type="entry name" value="FAD/NAD(P)-binding domain"/>
    <property type="match status" value="1"/>
</dbReference>
<dbReference type="InterPro" id="IPR041854">
    <property type="entry name" value="BFD-like_2Fe2S-bd_dom_sf"/>
</dbReference>
<comment type="similarity">
    <text evidence="1">Belongs to the GcvT family.</text>
</comment>
<protein>
    <submittedName>
        <fullName evidence="6">Sarcosine oxidase subunit alpha family protein</fullName>
    </submittedName>
</protein>
<dbReference type="InterPro" id="IPR006222">
    <property type="entry name" value="GCVT_N"/>
</dbReference>
<dbReference type="SUPFAM" id="SSF51905">
    <property type="entry name" value="FAD/NAD(P)-binding domain"/>
    <property type="match status" value="1"/>
</dbReference>
<comment type="caution">
    <text evidence="6">The sequence shown here is derived from an EMBL/GenBank/DDBJ whole genome shotgun (WGS) entry which is preliminary data.</text>
</comment>
<dbReference type="InterPro" id="IPR028896">
    <property type="entry name" value="GcvT/YgfZ/DmdA"/>
</dbReference>
<gene>
    <name evidence="6" type="ORF">LNKW23_00110</name>
</gene>
<dbReference type="InterPro" id="IPR041117">
    <property type="entry name" value="SoxA_A3"/>
</dbReference>
<evidence type="ECO:0000259" key="4">
    <source>
        <dbReference type="Pfam" id="PF08669"/>
    </source>
</evidence>
<evidence type="ECO:0000259" key="3">
    <source>
        <dbReference type="Pfam" id="PF01571"/>
    </source>
</evidence>
<dbReference type="PANTHER" id="PTHR43757">
    <property type="entry name" value="AMINOMETHYLTRANSFERASE"/>
    <property type="match status" value="1"/>
</dbReference>
<evidence type="ECO:0000259" key="5">
    <source>
        <dbReference type="Pfam" id="PF17806"/>
    </source>
</evidence>
<dbReference type="InterPro" id="IPR027266">
    <property type="entry name" value="TrmE/GcvT-like"/>
</dbReference>
<keyword evidence="7" id="KW-1185">Reference proteome</keyword>
<dbReference type="SUPFAM" id="SSF101790">
    <property type="entry name" value="Aminomethyltransferase beta-barrel domain"/>
    <property type="match status" value="1"/>
</dbReference>
<organism evidence="6 7">
    <name type="scientific">Paralimibaculum aggregatum</name>
    <dbReference type="NCBI Taxonomy" id="3036245"/>
    <lineage>
        <taxon>Bacteria</taxon>
        <taxon>Pseudomonadati</taxon>
        <taxon>Pseudomonadota</taxon>
        <taxon>Alphaproteobacteria</taxon>
        <taxon>Rhodobacterales</taxon>
        <taxon>Paracoccaceae</taxon>
        <taxon>Paralimibaculum</taxon>
    </lineage>
</organism>
<reference evidence="6 7" key="1">
    <citation type="submission" date="2023-04" db="EMBL/GenBank/DDBJ databases">
        <title>Marinoamorphus aggregata gen. nov., sp. Nov., isolate from tissue of brittle star Ophioplocus japonicus.</title>
        <authorList>
            <person name="Kawano K."/>
            <person name="Sawayama S."/>
            <person name="Nakagawa S."/>
        </authorList>
    </citation>
    <scope>NUCLEOTIDE SEQUENCE [LARGE SCALE GENOMIC DNA]</scope>
    <source>
        <strain evidence="6 7">NKW23</strain>
    </source>
</reference>
<dbReference type="RefSeq" id="WP_285669427.1">
    <property type="nucleotide sequence ID" value="NZ_BSYI01000001.1"/>
</dbReference>
<dbReference type="Pfam" id="PF17806">
    <property type="entry name" value="SO_alpha_A3"/>
    <property type="match status" value="1"/>
</dbReference>
<dbReference type="PRINTS" id="PR00411">
    <property type="entry name" value="PNDRDTASEI"/>
</dbReference>
<feature type="domain" description="GCVT N-terminal" evidence="3">
    <location>
        <begin position="629"/>
        <end position="900"/>
    </location>
</feature>
<dbReference type="PRINTS" id="PR00368">
    <property type="entry name" value="FADPNR"/>
</dbReference>
<dbReference type="InterPro" id="IPR042204">
    <property type="entry name" value="2Fe-2S-bd_N"/>
</dbReference>
<dbReference type="Gene3D" id="3.10.20.440">
    <property type="entry name" value="2Fe-2S iron-sulphur cluster binding domain, sarcosine oxidase, alpha subunit, N-terminal domain"/>
    <property type="match status" value="1"/>
</dbReference>
<proteinExistence type="inferred from homology"/>
<dbReference type="PIRSF" id="PIRSF037980">
    <property type="entry name" value="SoxA"/>
    <property type="match status" value="1"/>
</dbReference>
<dbReference type="InterPro" id="IPR013977">
    <property type="entry name" value="GcvT_C"/>
</dbReference>
<evidence type="ECO:0000313" key="7">
    <source>
        <dbReference type="Proteomes" id="UP001239909"/>
    </source>
</evidence>
<dbReference type="Proteomes" id="UP001239909">
    <property type="component" value="Unassembled WGS sequence"/>
</dbReference>
<dbReference type="InterPro" id="IPR006277">
    <property type="entry name" value="Sarcosine_oxidase_asu"/>
</dbReference>
<dbReference type="Pfam" id="PF01571">
    <property type="entry name" value="GCV_T"/>
    <property type="match status" value="1"/>
</dbReference>
<dbReference type="Pfam" id="PF13510">
    <property type="entry name" value="Fer2_4"/>
    <property type="match status" value="1"/>
</dbReference>
<evidence type="ECO:0000313" key="6">
    <source>
        <dbReference type="EMBL" id="GMG80799.1"/>
    </source>
</evidence>
<keyword evidence="2" id="KW-0560">Oxidoreductase</keyword>
<dbReference type="InterPro" id="IPR036188">
    <property type="entry name" value="FAD/NAD-bd_sf"/>
</dbReference>
<evidence type="ECO:0000256" key="2">
    <source>
        <dbReference type="ARBA" id="ARBA00023002"/>
    </source>
</evidence>
<dbReference type="Pfam" id="PF08669">
    <property type="entry name" value="GCV_T_C"/>
    <property type="match status" value="1"/>
</dbReference>
<dbReference type="SUPFAM" id="SSF103025">
    <property type="entry name" value="Folate-binding domain"/>
    <property type="match status" value="1"/>
</dbReference>
<evidence type="ECO:0000256" key="1">
    <source>
        <dbReference type="ARBA" id="ARBA00008609"/>
    </source>
</evidence>
<dbReference type="Gene3D" id="3.30.1360.120">
    <property type="entry name" value="Probable tRNA modification gtpase trme, domain 1"/>
    <property type="match status" value="1"/>
</dbReference>
<dbReference type="Pfam" id="PF12831">
    <property type="entry name" value="FAD_oxidored"/>
    <property type="match status" value="1"/>
</dbReference>
<sequence>MAHRLEKGGRLIDRSQPLGFRFNGRDLEGFEGDTLASALLANDRVLVGRSFKYHRPRGIVASGAEEPNALFGVGAGNRFEPNQRATTTELHAGMEAISQNHWPSLDFDIGAVNAAVASMLPVFSAGFYYKTFMYPRAAWKHVYEPFIRRAAGLGKAPSERDPDSYEHLHAHTDVLVIGGGIAGLAAAREAAASGARVLLVEQTAHWGGRALAEAETRIDGVPAADWATARAAELEADPSVVTRLRTMAAGLYDHGYALLYERVSDHRPGTPGAPRHRLWRVRAKQIVVATGAIERPLTFAGNDTPGVMLAGAVRDYIRLYGVCPGRRAIVYANNDDAYRTALALHEAGAEVVGIVDVRHDAEGALPEMARALQIPIHEGRGIARARGGKRLEGVEIGRLKSGTEIGGAGPAETVDLVAMSGGWSPVVHLYSHCGGKLAWDDTALMFRPHPEAGAPLGPDGEINTRCAGAANGELTSAPCLADARMAGRAAAEAAGFTPGPELPVPAVEEPAEQPVAAHWFTPSRDKYAHGTKHFVDFQNDVTAADVRLAAREGYESVEHTKRYTTLGMATDQGKTSNINGLALLAEALGAPIQKVGTTTFRPPYTPISMGAIAGQAAGPLFKAVRQTPMHGWHAANGADFEPVGDWERPYCYRREGESREAAVRREVLNARGHVGLLDASTLGKIAVKGPDAGVFLDRIYTNMMSTLKPGRCRYGLMCNENGFLFDDGVVVRTGADSFLLHTTSGGSDRVAGHLEEWLQTEWWDLEVYVQNVTDHWAQIAVAGPEARRLIEAAGTDADISADALPFMAFAEGTVAGCPARIFRISFSGELSYEIATPAGHGLALWQALHAAGEAFGAMPYGTEALHVMRAEKGFIMIGDETDGTVTPQDLGLHWAVSKKKDDFLGKRAQSRADLIRPNRKQLVGLSTEDPAEVLPDGAHAVEDIDAPKPMRTIGHVTSSYFSPTLDRSIAMALIERGSERMGETLLFPVGEDKVIRAEVVSPVFYDAAGERQNV</sequence>
<name>A0ABQ6LFJ5_9RHOB</name>
<feature type="domain" description="SoxA A3" evidence="5">
    <location>
        <begin position="532"/>
        <end position="614"/>
    </location>
</feature>
<dbReference type="InterPro" id="IPR029043">
    <property type="entry name" value="GcvT/YgfZ_C"/>
</dbReference>
<dbReference type="EMBL" id="BSYI01000001">
    <property type="protein sequence ID" value="GMG80799.1"/>
    <property type="molecule type" value="Genomic_DNA"/>
</dbReference>